<dbReference type="GO" id="GO:1904680">
    <property type="term" value="F:peptide transmembrane transporter activity"/>
    <property type="evidence" value="ECO:0007669"/>
    <property type="project" value="TreeGrafter"/>
</dbReference>
<evidence type="ECO:0000313" key="4">
    <source>
        <dbReference type="EMBL" id="OIJ86827.1"/>
    </source>
</evidence>
<gene>
    <name evidence="4" type="ORF">BIV24_25760</name>
</gene>
<dbReference type="SUPFAM" id="SSF53850">
    <property type="entry name" value="Periplasmic binding protein-like II"/>
    <property type="match status" value="1"/>
</dbReference>
<dbReference type="PROSITE" id="PS51318">
    <property type="entry name" value="TAT"/>
    <property type="match status" value="1"/>
</dbReference>
<dbReference type="AlphaFoldDB" id="A0A1S2NZC9"/>
<dbReference type="GO" id="GO:0015833">
    <property type="term" value="P:peptide transport"/>
    <property type="evidence" value="ECO:0007669"/>
    <property type="project" value="TreeGrafter"/>
</dbReference>
<feature type="chain" id="PRO_5038859737" evidence="2">
    <location>
        <begin position="24"/>
        <end position="588"/>
    </location>
</feature>
<dbReference type="InterPro" id="IPR039424">
    <property type="entry name" value="SBP_5"/>
</dbReference>
<evidence type="ECO:0000313" key="5">
    <source>
        <dbReference type="Proteomes" id="UP000179935"/>
    </source>
</evidence>
<reference evidence="4 5" key="1">
    <citation type="submission" date="2016-10" db="EMBL/GenBank/DDBJ databases">
        <title>Genome sequence of Streptomyces sp. MUSC 93.</title>
        <authorList>
            <person name="Lee L.-H."/>
            <person name="Ser H.-L."/>
            <person name="Law J.W.-F."/>
        </authorList>
    </citation>
    <scope>NUCLEOTIDE SEQUENCE [LARGE SCALE GENOMIC DNA]</scope>
    <source>
        <strain evidence="4 5">MUSC 93</strain>
    </source>
</reference>
<dbReference type="Pfam" id="PF00496">
    <property type="entry name" value="SBP_bac_5"/>
    <property type="match status" value="1"/>
</dbReference>
<dbReference type="STRING" id="1428652.BIV24_25760"/>
<organism evidence="4 5">
    <name type="scientific">Streptomyces colonosanans</name>
    <dbReference type="NCBI Taxonomy" id="1428652"/>
    <lineage>
        <taxon>Bacteria</taxon>
        <taxon>Bacillati</taxon>
        <taxon>Actinomycetota</taxon>
        <taxon>Actinomycetes</taxon>
        <taxon>Kitasatosporales</taxon>
        <taxon>Streptomycetaceae</taxon>
        <taxon>Streptomyces</taxon>
    </lineage>
</organism>
<protein>
    <submittedName>
        <fullName evidence="4">ABC transporter</fullName>
    </submittedName>
</protein>
<keyword evidence="5" id="KW-1185">Reference proteome</keyword>
<evidence type="ECO:0000256" key="2">
    <source>
        <dbReference type="SAM" id="SignalP"/>
    </source>
</evidence>
<dbReference type="InterPro" id="IPR006311">
    <property type="entry name" value="TAT_signal"/>
</dbReference>
<comment type="caution">
    <text evidence="4">The sequence shown here is derived from an EMBL/GenBank/DDBJ whole genome shotgun (WGS) entry which is preliminary data.</text>
</comment>
<dbReference type="RefSeq" id="WP_071368831.1">
    <property type="nucleotide sequence ID" value="NZ_MLYP01000071.1"/>
</dbReference>
<dbReference type="GO" id="GO:0043190">
    <property type="term" value="C:ATP-binding cassette (ABC) transporter complex"/>
    <property type="evidence" value="ECO:0007669"/>
    <property type="project" value="InterPro"/>
</dbReference>
<name>A0A1S2NZC9_9ACTN</name>
<evidence type="ECO:0000256" key="1">
    <source>
        <dbReference type="SAM" id="MobiDB-lite"/>
    </source>
</evidence>
<feature type="domain" description="Solute-binding protein family 5" evidence="3">
    <location>
        <begin position="119"/>
        <end position="502"/>
    </location>
</feature>
<dbReference type="PANTHER" id="PTHR30290">
    <property type="entry name" value="PERIPLASMIC BINDING COMPONENT OF ABC TRANSPORTER"/>
    <property type="match status" value="1"/>
</dbReference>
<keyword evidence="2" id="KW-0732">Signal</keyword>
<sequence>MSFSRRNFLIATGVAAASSTVLSACSSGNSSNGSSGGGKQEAAKAQKAMVKIGTAEDSKGPAPEVSGAKKGGKVYLLNDDDFSHLDPQRIYFAWNSLAMMVLARTLTGYKVGDDGSQTLVGDLATDVGVMKDGGKTWTFTLKDGIKWEDGSDITVDDVRHGIERGFADFTTEGATYVQSWLVGSDEPRKSYKGPFKGKHLKSIETSGKSITFHLAEARPDFNYVLAMHSYAPVPVKHDTKQAYDKKPFSNGPYRVKSHVTDKSMVMVRNDHWDPNTDPIRNAYPDEFDFTFGIEQETAADRLIADTGNDQFAVSWRTVPQSKIQQATLKAKDRLFSALGSGTSVYWINQTRVTDIKVREAIIRAWPTAGIRKLQGGENRGDYATGFMSPLVAGYKSQDVWGKLKNPAGDPAKAKEVLKAAGKLGTKVTYAYQNDPVNAKVKVVIENALKAAGFEVVTKPIDSTTFYDQIGMVDNPYDVYWGGWSADWPTGYSDFMPCFHSSKVVDQGNNYSHLKNPEVDAAIKAATAEVDQTKANDMWAAVDKQVTELGAFIPDVYMRRIYMHGSKLANVKMDPNFDGCMLYKMYVKA</sequence>
<dbReference type="PIRSF" id="PIRSF002741">
    <property type="entry name" value="MppA"/>
    <property type="match status" value="1"/>
</dbReference>
<dbReference type="EMBL" id="MLYP01000071">
    <property type="protein sequence ID" value="OIJ86827.1"/>
    <property type="molecule type" value="Genomic_DNA"/>
</dbReference>
<accession>A0A1S2NZC9</accession>
<dbReference type="Gene3D" id="3.40.190.10">
    <property type="entry name" value="Periplasmic binding protein-like II"/>
    <property type="match status" value="1"/>
</dbReference>
<dbReference type="PROSITE" id="PS51257">
    <property type="entry name" value="PROKAR_LIPOPROTEIN"/>
    <property type="match status" value="1"/>
</dbReference>
<feature type="signal peptide" evidence="2">
    <location>
        <begin position="1"/>
        <end position="23"/>
    </location>
</feature>
<evidence type="ECO:0000259" key="3">
    <source>
        <dbReference type="Pfam" id="PF00496"/>
    </source>
</evidence>
<dbReference type="GO" id="GO:0042597">
    <property type="term" value="C:periplasmic space"/>
    <property type="evidence" value="ECO:0007669"/>
    <property type="project" value="UniProtKB-ARBA"/>
</dbReference>
<proteinExistence type="predicted"/>
<dbReference type="Proteomes" id="UP000179935">
    <property type="component" value="Unassembled WGS sequence"/>
</dbReference>
<dbReference type="OrthoDB" id="5240629at2"/>
<dbReference type="CDD" id="cd08506">
    <property type="entry name" value="PBP2_clavulanate_OppA2"/>
    <property type="match status" value="1"/>
</dbReference>
<dbReference type="InterPro" id="IPR000914">
    <property type="entry name" value="SBP_5_dom"/>
</dbReference>
<dbReference type="Gene3D" id="3.10.105.10">
    <property type="entry name" value="Dipeptide-binding Protein, Domain 3"/>
    <property type="match status" value="1"/>
</dbReference>
<dbReference type="InterPro" id="IPR030678">
    <property type="entry name" value="Peptide/Ni-bd"/>
</dbReference>
<feature type="region of interest" description="Disordered" evidence="1">
    <location>
        <begin position="27"/>
        <end position="66"/>
    </location>
</feature>
<dbReference type="PANTHER" id="PTHR30290:SF83">
    <property type="entry name" value="ABC TRANSPORTER SUBSTRATE-BINDING PROTEIN"/>
    <property type="match status" value="1"/>
</dbReference>